<dbReference type="Proteomes" id="UP001212326">
    <property type="component" value="Chromosome"/>
</dbReference>
<name>A0ABY7PB41_9ACTN</name>
<keyword evidence="1" id="KW-0677">Repeat</keyword>
<evidence type="ECO:0000256" key="1">
    <source>
        <dbReference type="ARBA" id="ARBA00022737"/>
    </source>
</evidence>
<evidence type="ECO:0000256" key="2">
    <source>
        <dbReference type="ARBA" id="ARBA00023043"/>
    </source>
</evidence>
<dbReference type="Pfam" id="PF12796">
    <property type="entry name" value="Ank_2"/>
    <property type="match status" value="1"/>
</dbReference>
<dbReference type="RefSeq" id="WP_270085100.1">
    <property type="nucleotide sequence ID" value="NZ_CP115300.1"/>
</dbReference>
<evidence type="ECO:0000256" key="3">
    <source>
        <dbReference type="PROSITE-ProRule" id="PRU00023"/>
    </source>
</evidence>
<dbReference type="Gene3D" id="1.25.40.20">
    <property type="entry name" value="Ankyrin repeat-containing domain"/>
    <property type="match status" value="1"/>
</dbReference>
<dbReference type="InterPro" id="IPR002110">
    <property type="entry name" value="Ankyrin_rpt"/>
</dbReference>
<feature type="repeat" description="ANK" evidence="3">
    <location>
        <begin position="505"/>
        <end position="538"/>
    </location>
</feature>
<dbReference type="InterPro" id="IPR036770">
    <property type="entry name" value="Ankyrin_rpt-contain_sf"/>
</dbReference>
<evidence type="ECO:0000256" key="4">
    <source>
        <dbReference type="SAM" id="MobiDB-lite"/>
    </source>
</evidence>
<dbReference type="PANTHER" id="PTHR24171">
    <property type="entry name" value="ANKYRIN REPEAT DOMAIN-CONTAINING PROTEIN 39-RELATED"/>
    <property type="match status" value="1"/>
</dbReference>
<reference evidence="5 6" key="1">
    <citation type="submission" date="2022-12" db="EMBL/GenBank/DDBJ databases">
        <authorList>
            <person name="Mo P."/>
        </authorList>
    </citation>
    <scope>NUCLEOTIDE SEQUENCE [LARGE SCALE GENOMIC DNA]</scope>
    <source>
        <strain evidence="5 6">HUAS 2-6</strain>
    </source>
</reference>
<evidence type="ECO:0000313" key="6">
    <source>
        <dbReference type="Proteomes" id="UP001212326"/>
    </source>
</evidence>
<keyword evidence="2 3" id="KW-0040">ANK repeat</keyword>
<feature type="region of interest" description="Disordered" evidence="4">
    <location>
        <begin position="194"/>
        <end position="214"/>
    </location>
</feature>
<protein>
    <submittedName>
        <fullName evidence="5">Ankyrin repeat domain-containing protein</fullName>
    </submittedName>
</protein>
<accession>A0ABY7PB41</accession>
<proteinExistence type="predicted"/>
<dbReference type="EMBL" id="CP115300">
    <property type="protein sequence ID" value="WBO67823.1"/>
    <property type="molecule type" value="Genomic_DNA"/>
</dbReference>
<keyword evidence="6" id="KW-1185">Reference proteome</keyword>
<sequence length="597" mass="66093">MSARGELRCFPRDEAASRRRIRRYAVPRWMIERATACRLAGDWQGACAAANVDVTFDLSDVAEHCGDDVAAALVDDLRHVAPDLLRWHLPRILGGRTTLATQTTVVLARYRPKAPGEGRLATPYLHVTTPAMVDGPQRIALRFSTVESEQTAGVFGQFTQDWRSARHLWDARHAAELRERCGGGADRPPFFHADATPRGTDELPTADPGDGDPAARAEWATLLHQRGETQAAFAAAGIELDLTPPPKSGWHQADPEQLLRGLALDHTRLEPEVRRQLAEGGGDRLLIGAHWRTLILLEPRDAGGLRVRAVDRDDVKGEPFLAEALWRRLPDLDLMRAGGVAAQDLHPLVREALFPALQVPQGPVGPPGPAVPPPVRVRCRGEWHEVAFRPGNLLRMPHSDEEQQRERAMRAFGGAVAGCFAVEQTWMSGEGRLPKALRAGRQELFLRAQHGDTPGVLELLDAGVDPRVRDASGRTLLHVLNLLDHETLLPRLLAEGLDLEARDRRERTPLFVAVNDLGSKALVEALVAAGARLDVTDQDELSLAQLVRRYKRPDLAFLRERVEAEHPGVGAEWWDEYLDEQEQYAEDDADDEEELSL</sequence>
<dbReference type="PANTHER" id="PTHR24171:SF8">
    <property type="entry name" value="BRCA1-ASSOCIATED RING DOMAIN PROTEIN 1"/>
    <property type="match status" value="1"/>
</dbReference>
<dbReference type="SUPFAM" id="SSF48403">
    <property type="entry name" value="Ankyrin repeat"/>
    <property type="match status" value="1"/>
</dbReference>
<evidence type="ECO:0000313" key="5">
    <source>
        <dbReference type="EMBL" id="WBO67823.1"/>
    </source>
</evidence>
<organism evidence="5 6">
    <name type="scientific">Streptomyces camelliae</name>
    <dbReference type="NCBI Taxonomy" id="3004093"/>
    <lineage>
        <taxon>Bacteria</taxon>
        <taxon>Bacillati</taxon>
        <taxon>Actinomycetota</taxon>
        <taxon>Actinomycetes</taxon>
        <taxon>Kitasatosporales</taxon>
        <taxon>Streptomycetaceae</taxon>
        <taxon>Streptomyces</taxon>
    </lineage>
</organism>
<gene>
    <name evidence="5" type="ORF">O1G22_35895</name>
</gene>
<dbReference type="PROSITE" id="PS50088">
    <property type="entry name" value="ANK_REPEAT"/>
    <property type="match status" value="2"/>
</dbReference>
<feature type="repeat" description="ANK" evidence="3">
    <location>
        <begin position="472"/>
        <end position="504"/>
    </location>
</feature>